<name>A0A1G2G2A6_9BACT</name>
<dbReference type="AlphaFoldDB" id="A0A1G2G2A6"/>
<comment type="caution">
    <text evidence="2">The sequence shown here is derived from an EMBL/GenBank/DDBJ whole genome shotgun (WGS) entry which is preliminary data.</text>
</comment>
<feature type="transmembrane region" description="Helical" evidence="1">
    <location>
        <begin position="21"/>
        <end position="40"/>
    </location>
</feature>
<dbReference type="Proteomes" id="UP000177480">
    <property type="component" value="Unassembled WGS sequence"/>
</dbReference>
<protein>
    <submittedName>
        <fullName evidence="2">Uncharacterized protein</fullName>
    </submittedName>
</protein>
<keyword evidence="1" id="KW-1133">Transmembrane helix</keyword>
<keyword evidence="1" id="KW-0812">Transmembrane</keyword>
<evidence type="ECO:0000313" key="3">
    <source>
        <dbReference type="Proteomes" id="UP000177480"/>
    </source>
</evidence>
<keyword evidence="1" id="KW-0472">Membrane</keyword>
<dbReference type="EMBL" id="MHNK01000002">
    <property type="protein sequence ID" value="OGZ44465.1"/>
    <property type="molecule type" value="Genomic_DNA"/>
</dbReference>
<organism evidence="2 3">
    <name type="scientific">Candidatus Ryanbacteria bacterium RIFCSPHIGHO2_01_FULL_45_22</name>
    <dbReference type="NCBI Taxonomy" id="1802114"/>
    <lineage>
        <taxon>Bacteria</taxon>
        <taxon>Candidatus Ryaniibacteriota</taxon>
    </lineage>
</organism>
<accession>A0A1G2G2A6</accession>
<reference evidence="2 3" key="1">
    <citation type="journal article" date="2016" name="Nat. Commun.">
        <title>Thousands of microbial genomes shed light on interconnected biogeochemical processes in an aquifer system.</title>
        <authorList>
            <person name="Anantharaman K."/>
            <person name="Brown C.T."/>
            <person name="Hug L.A."/>
            <person name="Sharon I."/>
            <person name="Castelle C.J."/>
            <person name="Probst A.J."/>
            <person name="Thomas B.C."/>
            <person name="Singh A."/>
            <person name="Wilkins M.J."/>
            <person name="Karaoz U."/>
            <person name="Brodie E.L."/>
            <person name="Williams K.H."/>
            <person name="Hubbard S.S."/>
            <person name="Banfield J.F."/>
        </authorList>
    </citation>
    <scope>NUCLEOTIDE SEQUENCE [LARGE SCALE GENOMIC DNA]</scope>
</reference>
<evidence type="ECO:0000313" key="2">
    <source>
        <dbReference type="EMBL" id="OGZ44465.1"/>
    </source>
</evidence>
<gene>
    <name evidence="2" type="ORF">A2719_05035</name>
</gene>
<evidence type="ECO:0000256" key="1">
    <source>
        <dbReference type="SAM" id="Phobius"/>
    </source>
</evidence>
<proteinExistence type="predicted"/>
<sequence>MDFINSIQNIQQKPRHVRQRILFISVAICMVVIIISWLMVTSRRISGTMTNIPYEEIVTSAGASPLEILKTTFAETIESIKAHAKK</sequence>